<feature type="domain" description="TAF1C beta-propeller" evidence="1">
    <location>
        <begin position="235"/>
        <end position="305"/>
    </location>
</feature>
<dbReference type="Proteomes" id="UP000332933">
    <property type="component" value="Unassembled WGS sequence"/>
</dbReference>
<evidence type="ECO:0000259" key="1">
    <source>
        <dbReference type="Pfam" id="PF20641"/>
    </source>
</evidence>
<dbReference type="EMBL" id="VJMH01007047">
    <property type="protein sequence ID" value="KAF0685812.1"/>
    <property type="molecule type" value="Genomic_DNA"/>
</dbReference>
<name>A0A485LKJ9_9STRA</name>
<dbReference type="GO" id="GO:0001650">
    <property type="term" value="C:fibrillar center"/>
    <property type="evidence" value="ECO:0007669"/>
    <property type="project" value="TreeGrafter"/>
</dbReference>
<dbReference type="PANTHER" id="PTHR15319">
    <property type="entry name" value="TATA BOX-BINDING PROTEIN ASSOCIATED FACTOR RNA POLYMERASE I SUBUNIT C"/>
    <property type="match status" value="1"/>
</dbReference>
<dbReference type="InterPro" id="IPR049087">
    <property type="entry name" value="TAF1C_beta-prop"/>
</dbReference>
<dbReference type="PANTHER" id="PTHR15319:SF1">
    <property type="entry name" value="TATA BOX-BINDING PROTEIN-ASSOCIATED FACTOR RNA POLYMERASE I SUBUNIT C"/>
    <property type="match status" value="1"/>
</dbReference>
<sequence length="723" mass="79355">MWEYGLANYPAVPVEAGLNRRLSYMLPGRIPKTSACLLNASSSREHWECIGLPDLLVRNAASYPYSQPNTRIKWRGRVRDDQFMHERHRAAADVSQFQKRFKDHGIPKGMLKELLLQENKVQESNLAARSDHQGNALAAIHHCDCDVLFHPTGATLEKLQCRRRRHTHWKATCDTPIDLVNTIQQIEVFGDVGGTASVAPLVLARGAAAINVVSLTSSLAFQSVETVAFPSLLYHAAASPHVDAELSCLSIHGKLFSWTPESGAQVVGHAAPPQRWVRCEYSSHPCVLWVANRHAIGTYDYRTPAPNGFNTDWLWNMPPSTNEIVDSRASSCPFQMVVRTAATVDILDVRSPHKSLLQWRHASLFPTQVSKPQTTIGTVDVVDVSTSTKARALILSGSASTNKSTVHWYTGTTTDTSGMETLSTPHAATAYQAAAADAPFDIYLPDDTAWIHQIGARVLHGRHSTSSCDIFQLTSLGDVYVQAIQLTDAPTIQVQDNLRSGRVMRAAHPADVTTTPVPARAFLPEYDAETLRPFRLLPTAKFAAAIAPVALPLLPDTSPDTKPPNDDDIGFRFAQFAPACTVAMLLQTWPDGRPSFERLVAAIEDSTHPRLSLRFVSPHRRFDASTYHVQLPFGAVAARLVGGVCACDPSHPTPYCAHPSCPVPHAWVVAQDVSTCIQTTQPLPYGGLFSKASSHMQVVEDLLAVYGQARDIPMSPRRLKRRT</sequence>
<protein>
    <submittedName>
        <fullName evidence="3">Aste57867_22334 protein</fullName>
    </submittedName>
</protein>
<dbReference type="Pfam" id="PF20641">
    <property type="entry name" value="TAF1C_beta-prop"/>
    <property type="match status" value="1"/>
</dbReference>
<evidence type="ECO:0000313" key="4">
    <source>
        <dbReference type="Proteomes" id="UP000332933"/>
    </source>
</evidence>
<keyword evidence="4" id="KW-1185">Reference proteome</keyword>
<reference evidence="2" key="2">
    <citation type="submission" date="2019-06" db="EMBL/GenBank/DDBJ databases">
        <title>Genomics analysis of Aphanomyces spp. identifies a new class of oomycete effector associated with host adaptation.</title>
        <authorList>
            <person name="Gaulin E."/>
        </authorList>
    </citation>
    <scope>NUCLEOTIDE SEQUENCE</scope>
    <source>
        <strain evidence="2">CBS 578.67</strain>
    </source>
</reference>
<accession>A0A485LKJ9</accession>
<dbReference type="InterPro" id="IPR038801">
    <property type="entry name" value="TAF1C"/>
</dbReference>
<dbReference type="OrthoDB" id="60455at2759"/>
<organism evidence="3 4">
    <name type="scientific">Aphanomyces stellatus</name>
    <dbReference type="NCBI Taxonomy" id="120398"/>
    <lineage>
        <taxon>Eukaryota</taxon>
        <taxon>Sar</taxon>
        <taxon>Stramenopiles</taxon>
        <taxon>Oomycota</taxon>
        <taxon>Saprolegniomycetes</taxon>
        <taxon>Saprolegniales</taxon>
        <taxon>Verrucalvaceae</taxon>
        <taxon>Aphanomyces</taxon>
    </lineage>
</organism>
<dbReference type="GO" id="GO:0001164">
    <property type="term" value="F:RNA polymerase I core promoter sequence-specific DNA binding"/>
    <property type="evidence" value="ECO:0007669"/>
    <property type="project" value="TreeGrafter"/>
</dbReference>
<evidence type="ECO:0000313" key="3">
    <source>
        <dbReference type="EMBL" id="VFT98997.1"/>
    </source>
</evidence>
<reference evidence="3 4" key="1">
    <citation type="submission" date="2019-03" db="EMBL/GenBank/DDBJ databases">
        <authorList>
            <person name="Gaulin E."/>
            <person name="Dumas B."/>
        </authorList>
    </citation>
    <scope>NUCLEOTIDE SEQUENCE [LARGE SCALE GENOMIC DNA]</scope>
    <source>
        <strain evidence="3">CBS 568.67</strain>
    </source>
</reference>
<dbReference type="EMBL" id="CAADRA010007073">
    <property type="protein sequence ID" value="VFT98997.1"/>
    <property type="molecule type" value="Genomic_DNA"/>
</dbReference>
<gene>
    <name evidence="3" type="primary">Aste57867_22334</name>
    <name evidence="2" type="ORF">As57867_022264</name>
    <name evidence="3" type="ORF">ASTE57867_22334</name>
</gene>
<proteinExistence type="predicted"/>
<dbReference type="AlphaFoldDB" id="A0A485LKJ9"/>
<evidence type="ECO:0000313" key="2">
    <source>
        <dbReference type="EMBL" id="KAF0685812.1"/>
    </source>
</evidence>